<gene>
    <name evidence="1" type="ORF">EAH89_02050</name>
</gene>
<evidence type="ECO:0000313" key="2">
    <source>
        <dbReference type="Proteomes" id="UP000317078"/>
    </source>
</evidence>
<dbReference type="Proteomes" id="UP000317078">
    <property type="component" value="Unassembled WGS sequence"/>
</dbReference>
<keyword evidence="2" id="KW-1185">Reference proteome</keyword>
<proteinExistence type="predicted"/>
<name>A0A502GHK8_9PROT</name>
<reference evidence="1 2" key="1">
    <citation type="journal article" date="2019" name="Environ. Microbiol.">
        <title>Species interactions and distinct microbial communities in high Arctic permafrost affected cryosols are associated with the CH4 and CO2 gas fluxes.</title>
        <authorList>
            <person name="Altshuler I."/>
            <person name="Hamel J."/>
            <person name="Turney S."/>
            <person name="Magnuson E."/>
            <person name="Levesque R."/>
            <person name="Greer C."/>
            <person name="Whyte L.G."/>
        </authorList>
    </citation>
    <scope>NUCLEOTIDE SEQUENCE [LARGE SCALE GENOMIC DNA]</scope>
    <source>
        <strain evidence="1 2">S9.3B</strain>
    </source>
</reference>
<accession>A0A502GHK8</accession>
<dbReference type="RefSeq" id="WP_140881082.1">
    <property type="nucleotide sequence ID" value="NZ_RCZP01000001.1"/>
</dbReference>
<sequence>MTSTPQKAVLAAVDELHGVLSLAEVLLLTGRSLDLQGLDKEVETICSAAAALPPEEGRIALPALADLLKQVDGLHGRLSAR</sequence>
<comment type="caution">
    <text evidence="1">The sequence shown here is derived from an EMBL/GenBank/DDBJ whole genome shotgun (WGS) entry which is preliminary data.</text>
</comment>
<dbReference type="AlphaFoldDB" id="A0A502GHK8"/>
<dbReference type="EMBL" id="RCZP01000001">
    <property type="protein sequence ID" value="TPG61355.1"/>
    <property type="molecule type" value="Genomic_DNA"/>
</dbReference>
<protein>
    <submittedName>
        <fullName evidence="1">Uncharacterized protein</fullName>
    </submittedName>
</protein>
<evidence type="ECO:0000313" key="1">
    <source>
        <dbReference type="EMBL" id="TPG61355.1"/>
    </source>
</evidence>
<dbReference type="OrthoDB" id="7376112at2"/>
<organism evidence="1 2">
    <name type="scientific">Muricoccus nepalensis</name>
    <dbReference type="NCBI Taxonomy" id="1854500"/>
    <lineage>
        <taxon>Bacteria</taxon>
        <taxon>Pseudomonadati</taxon>
        <taxon>Pseudomonadota</taxon>
        <taxon>Alphaproteobacteria</taxon>
        <taxon>Acetobacterales</taxon>
        <taxon>Roseomonadaceae</taxon>
        <taxon>Muricoccus</taxon>
    </lineage>
</organism>